<dbReference type="Proteomes" id="UP001165083">
    <property type="component" value="Unassembled WGS sequence"/>
</dbReference>
<evidence type="ECO:0000313" key="1">
    <source>
        <dbReference type="EMBL" id="GMF30168.1"/>
    </source>
</evidence>
<dbReference type="OrthoDB" id="129223at2759"/>
<reference evidence="1" key="1">
    <citation type="submission" date="2023-04" db="EMBL/GenBank/DDBJ databases">
        <title>Phytophthora lilii NBRC 32176.</title>
        <authorList>
            <person name="Ichikawa N."/>
            <person name="Sato H."/>
            <person name="Tonouchi N."/>
        </authorList>
    </citation>
    <scope>NUCLEOTIDE SEQUENCE</scope>
    <source>
        <strain evidence="1">NBRC 32176</strain>
    </source>
</reference>
<gene>
    <name evidence="1" type="ORF">Plil01_001286500</name>
</gene>
<keyword evidence="2" id="KW-1185">Reference proteome</keyword>
<accession>A0A9W6X4L1</accession>
<proteinExistence type="predicted"/>
<name>A0A9W6X4L1_9STRA</name>
<protein>
    <submittedName>
        <fullName evidence="1">Unnamed protein product</fullName>
    </submittedName>
</protein>
<dbReference type="EMBL" id="BSXW01000819">
    <property type="protein sequence ID" value="GMF30168.1"/>
    <property type="molecule type" value="Genomic_DNA"/>
</dbReference>
<dbReference type="AlphaFoldDB" id="A0A9W6X4L1"/>
<comment type="caution">
    <text evidence="1">The sequence shown here is derived from an EMBL/GenBank/DDBJ whole genome shotgun (WGS) entry which is preliminary data.</text>
</comment>
<evidence type="ECO:0000313" key="2">
    <source>
        <dbReference type="Proteomes" id="UP001165083"/>
    </source>
</evidence>
<organism evidence="1 2">
    <name type="scientific">Phytophthora lilii</name>
    <dbReference type="NCBI Taxonomy" id="2077276"/>
    <lineage>
        <taxon>Eukaryota</taxon>
        <taxon>Sar</taxon>
        <taxon>Stramenopiles</taxon>
        <taxon>Oomycota</taxon>
        <taxon>Peronosporomycetes</taxon>
        <taxon>Peronosporales</taxon>
        <taxon>Peronosporaceae</taxon>
        <taxon>Phytophthora</taxon>
    </lineage>
</organism>
<sequence length="154" mass="17906">MDKLPELTRLVNEESGGTTHHHLCHYVPARDNPENFDVKIASDFVSLRVLEKIISSDFEARNRVIRYLHDIPQGASYRGYLFEMRAHEFLVHDGSIDAVRLDDTPDRRQHKVFQCIKSADFYFFDPKTLSKKTLRAGPYHIPCVSNFESVDSFY</sequence>